<evidence type="ECO:0000313" key="5">
    <source>
        <dbReference type="Proteomes" id="UP001374579"/>
    </source>
</evidence>
<gene>
    <name evidence="4" type="ORF">V1264_007787</name>
</gene>
<dbReference type="PROSITE" id="PS50297">
    <property type="entry name" value="ANK_REP_REGION"/>
    <property type="match status" value="1"/>
</dbReference>
<organism evidence="4 5">
    <name type="scientific">Littorina saxatilis</name>
    <dbReference type="NCBI Taxonomy" id="31220"/>
    <lineage>
        <taxon>Eukaryota</taxon>
        <taxon>Metazoa</taxon>
        <taxon>Spiralia</taxon>
        <taxon>Lophotrochozoa</taxon>
        <taxon>Mollusca</taxon>
        <taxon>Gastropoda</taxon>
        <taxon>Caenogastropoda</taxon>
        <taxon>Littorinimorpha</taxon>
        <taxon>Littorinoidea</taxon>
        <taxon>Littorinidae</taxon>
        <taxon>Littorina</taxon>
    </lineage>
</organism>
<dbReference type="Gene3D" id="1.25.40.20">
    <property type="entry name" value="Ankyrin repeat-containing domain"/>
    <property type="match status" value="1"/>
</dbReference>
<dbReference type="InterPro" id="IPR002110">
    <property type="entry name" value="Ankyrin_rpt"/>
</dbReference>
<keyword evidence="2 3" id="KW-0040">ANK repeat</keyword>
<dbReference type="EMBL" id="JBAMIC010000019">
    <property type="protein sequence ID" value="KAK7094122.1"/>
    <property type="molecule type" value="Genomic_DNA"/>
</dbReference>
<reference evidence="4 5" key="1">
    <citation type="submission" date="2024-02" db="EMBL/GenBank/DDBJ databases">
        <title>Chromosome-scale genome assembly of the rough periwinkle Littorina saxatilis.</title>
        <authorList>
            <person name="De Jode A."/>
            <person name="Faria R."/>
            <person name="Formenti G."/>
            <person name="Sims Y."/>
            <person name="Smith T.P."/>
            <person name="Tracey A."/>
            <person name="Wood J.M.D."/>
            <person name="Zagrodzka Z.B."/>
            <person name="Johannesson K."/>
            <person name="Butlin R.K."/>
            <person name="Leder E.H."/>
        </authorList>
    </citation>
    <scope>NUCLEOTIDE SEQUENCE [LARGE SCALE GENOMIC DNA]</scope>
    <source>
        <strain evidence="4">Snail1</strain>
        <tissue evidence="4">Muscle</tissue>
    </source>
</reference>
<evidence type="ECO:0000256" key="3">
    <source>
        <dbReference type="PROSITE-ProRule" id="PRU00023"/>
    </source>
</evidence>
<keyword evidence="1" id="KW-0677">Repeat</keyword>
<dbReference type="PANTHER" id="PTHR24180">
    <property type="entry name" value="CYCLIN-DEPENDENT KINASE INHIBITOR 2C-RELATED"/>
    <property type="match status" value="1"/>
</dbReference>
<dbReference type="InterPro" id="IPR036770">
    <property type="entry name" value="Ankyrin_rpt-contain_sf"/>
</dbReference>
<evidence type="ECO:0000313" key="4">
    <source>
        <dbReference type="EMBL" id="KAK7094122.1"/>
    </source>
</evidence>
<comment type="caution">
    <text evidence="4">The sequence shown here is derived from an EMBL/GenBank/DDBJ whole genome shotgun (WGS) entry which is preliminary data.</text>
</comment>
<sequence length="193" mass="21971">MLLARGANPSCREQDEMQRTPLHYATENGYVDVVKQLLSKGAQPDVRDNDGKMPVQYAVSPKTEYDDIAALLLLSMDNKTVRGVFTVPNDSPIDSKAEISLHDLIRRNMKQTVLSVLSCMMDPLGDSSSVRVHYHALDADEEGRDPKHKHFNKDSRSCLHLMSKGQHTDFVYHDVVRLLLKRKWVEYARSCFL</sequence>
<dbReference type="SUPFAM" id="SSF48403">
    <property type="entry name" value="Ankyrin repeat"/>
    <property type="match status" value="1"/>
</dbReference>
<dbReference type="AlphaFoldDB" id="A0AAN9AW38"/>
<dbReference type="PANTHER" id="PTHR24180:SF45">
    <property type="entry name" value="POLY [ADP-RIBOSE] POLYMERASE TANKYRASE"/>
    <property type="match status" value="1"/>
</dbReference>
<dbReference type="Pfam" id="PF12796">
    <property type="entry name" value="Ank_2"/>
    <property type="match status" value="1"/>
</dbReference>
<dbReference type="SMART" id="SM00248">
    <property type="entry name" value="ANK"/>
    <property type="match status" value="2"/>
</dbReference>
<keyword evidence="5" id="KW-1185">Reference proteome</keyword>
<dbReference type="InterPro" id="IPR051637">
    <property type="entry name" value="Ank_repeat_dom-contain_49"/>
</dbReference>
<dbReference type="PROSITE" id="PS50088">
    <property type="entry name" value="ANK_REPEAT"/>
    <property type="match status" value="1"/>
</dbReference>
<accession>A0AAN9AW38</accession>
<protein>
    <submittedName>
        <fullName evidence="4">Uncharacterized protein</fullName>
    </submittedName>
</protein>
<dbReference type="Proteomes" id="UP001374579">
    <property type="component" value="Unassembled WGS sequence"/>
</dbReference>
<name>A0AAN9AW38_9CAEN</name>
<proteinExistence type="predicted"/>
<feature type="repeat" description="ANK" evidence="3">
    <location>
        <begin position="17"/>
        <end position="49"/>
    </location>
</feature>
<evidence type="ECO:0000256" key="1">
    <source>
        <dbReference type="ARBA" id="ARBA00022737"/>
    </source>
</evidence>
<evidence type="ECO:0000256" key="2">
    <source>
        <dbReference type="ARBA" id="ARBA00023043"/>
    </source>
</evidence>